<organism evidence="2 3">
    <name type="scientific">Nonomuraea mesophila</name>
    <dbReference type="NCBI Taxonomy" id="2530382"/>
    <lineage>
        <taxon>Bacteria</taxon>
        <taxon>Bacillati</taxon>
        <taxon>Actinomycetota</taxon>
        <taxon>Actinomycetes</taxon>
        <taxon>Streptosporangiales</taxon>
        <taxon>Streptosporangiaceae</taxon>
        <taxon>Nonomuraea</taxon>
    </lineage>
</organism>
<evidence type="ECO:0000313" key="2">
    <source>
        <dbReference type="EMBL" id="TDE57422.1"/>
    </source>
</evidence>
<feature type="transmembrane region" description="Helical" evidence="1">
    <location>
        <begin position="191"/>
        <end position="209"/>
    </location>
</feature>
<comment type="caution">
    <text evidence="2">The sequence shown here is derived from an EMBL/GenBank/DDBJ whole genome shotgun (WGS) entry which is preliminary data.</text>
</comment>
<dbReference type="AlphaFoldDB" id="A0A4R5FVD6"/>
<name>A0A4R5FVD6_9ACTN</name>
<keyword evidence="1" id="KW-0472">Membrane</keyword>
<dbReference type="RefSeq" id="WP_132629226.1">
    <property type="nucleotide sequence ID" value="NZ_SMLD01000014.1"/>
</dbReference>
<dbReference type="Pfam" id="PF10067">
    <property type="entry name" value="DUF2306"/>
    <property type="match status" value="1"/>
</dbReference>
<evidence type="ECO:0000313" key="3">
    <source>
        <dbReference type="Proteomes" id="UP000295136"/>
    </source>
</evidence>
<keyword evidence="3" id="KW-1185">Reference proteome</keyword>
<accession>A0A4R5FVD6</accession>
<evidence type="ECO:0000256" key="1">
    <source>
        <dbReference type="SAM" id="Phobius"/>
    </source>
</evidence>
<dbReference type="EMBL" id="SMLD01000014">
    <property type="protein sequence ID" value="TDE57422.1"/>
    <property type="molecule type" value="Genomic_DNA"/>
</dbReference>
<keyword evidence="1" id="KW-0812">Transmembrane</keyword>
<feature type="transmembrane region" description="Helical" evidence="1">
    <location>
        <begin position="124"/>
        <end position="146"/>
    </location>
</feature>
<feature type="transmembrane region" description="Helical" evidence="1">
    <location>
        <begin position="20"/>
        <end position="40"/>
    </location>
</feature>
<feature type="transmembrane region" description="Helical" evidence="1">
    <location>
        <begin position="158"/>
        <end position="179"/>
    </location>
</feature>
<gene>
    <name evidence="2" type="ORF">E1295_08310</name>
</gene>
<proteinExistence type="predicted"/>
<feature type="transmembrane region" description="Helical" evidence="1">
    <location>
        <begin position="90"/>
        <end position="112"/>
    </location>
</feature>
<reference evidence="2 3" key="1">
    <citation type="submission" date="2019-03" db="EMBL/GenBank/DDBJ databases">
        <title>Draft genome sequences of novel Actinobacteria.</title>
        <authorList>
            <person name="Sahin N."/>
            <person name="Ay H."/>
            <person name="Saygin H."/>
        </authorList>
    </citation>
    <scope>NUCLEOTIDE SEQUENCE [LARGE SCALE GENOMIC DNA]</scope>
    <source>
        <strain evidence="2 3">6K102</strain>
    </source>
</reference>
<dbReference type="Proteomes" id="UP000295136">
    <property type="component" value="Unassembled WGS sequence"/>
</dbReference>
<sequence length="220" mass="22909">MTYESTPLPGSGRSGSAWSVRTGLIALGCVPILAGAVRLAELGGGAGVTPDNARFLATPLPVTLHIVGASLYTLLGAFQFGGRWRPRHRVLGRALVPLGLVAALSGLWLTLFSALPPGDGGLLTAFRLGFGTVMAGSLVLGVAAVLRRDVPRHRAWMARAYALGLGAGSQAVTQALWLLVAAAPPDETGRALLLGAGWAVNLAVAEWIIRRRWAGRPVRV</sequence>
<keyword evidence="1" id="KW-1133">Transmembrane helix</keyword>
<feature type="transmembrane region" description="Helical" evidence="1">
    <location>
        <begin position="60"/>
        <end position="78"/>
    </location>
</feature>
<protein>
    <submittedName>
        <fullName evidence="2">DUF2306 domain-containing protein</fullName>
    </submittedName>
</protein>
<dbReference type="InterPro" id="IPR018750">
    <property type="entry name" value="DUF2306_membrane"/>
</dbReference>